<comment type="caution">
    <text evidence="1">The sequence shown here is derived from an EMBL/GenBank/DDBJ whole genome shotgun (WGS) entry which is preliminary data.</text>
</comment>
<dbReference type="OrthoDB" id="2428222at2"/>
<dbReference type="AlphaFoldDB" id="A0A7W8FSU7"/>
<sequence length="73" mass="8719">MLEFEDYKEKLEQEYKRDLKDILSAYYLTRDLGPSSTAKELGVPRQVVLHYINQFGLKEAKHQQIREKAKYLN</sequence>
<keyword evidence="2" id="KW-1185">Reference proteome</keyword>
<organism evidence="1 2">
    <name type="scientific">Planococcus koreensis</name>
    <dbReference type="NCBI Taxonomy" id="112331"/>
    <lineage>
        <taxon>Bacteria</taxon>
        <taxon>Bacillati</taxon>
        <taxon>Bacillota</taxon>
        <taxon>Bacilli</taxon>
        <taxon>Bacillales</taxon>
        <taxon>Caryophanaceae</taxon>
        <taxon>Planococcus</taxon>
    </lineage>
</organism>
<accession>A0A7W8FSU7</accession>
<name>A0A7W8FSU7_9BACL</name>
<reference evidence="1 2" key="1">
    <citation type="submission" date="2020-08" db="EMBL/GenBank/DDBJ databases">
        <title>Genomic Encyclopedia of Type Strains, Phase IV (KMG-IV): sequencing the most valuable type-strain genomes for metagenomic binning, comparative biology and taxonomic classification.</title>
        <authorList>
            <person name="Goeker M."/>
        </authorList>
    </citation>
    <scope>NUCLEOTIDE SEQUENCE [LARGE SCALE GENOMIC DNA]</scope>
    <source>
        <strain evidence="1 2">DSM 15895</strain>
    </source>
</reference>
<dbReference type="RefSeq" id="WP_135501641.1">
    <property type="nucleotide sequence ID" value="NZ_JACHHE010000002.1"/>
</dbReference>
<gene>
    <name evidence="1" type="ORF">HNQ44_000820</name>
</gene>
<protein>
    <submittedName>
        <fullName evidence="1">Uncharacterized protein</fullName>
    </submittedName>
</protein>
<dbReference type="Proteomes" id="UP000525923">
    <property type="component" value="Unassembled WGS sequence"/>
</dbReference>
<evidence type="ECO:0000313" key="1">
    <source>
        <dbReference type="EMBL" id="MBB5179396.1"/>
    </source>
</evidence>
<evidence type="ECO:0000313" key="2">
    <source>
        <dbReference type="Proteomes" id="UP000525923"/>
    </source>
</evidence>
<dbReference type="EMBL" id="JACHHE010000002">
    <property type="protein sequence ID" value="MBB5179396.1"/>
    <property type="molecule type" value="Genomic_DNA"/>
</dbReference>
<proteinExistence type="predicted"/>